<dbReference type="EMBL" id="CP121689">
    <property type="protein sequence ID" value="WZL77179.1"/>
    <property type="molecule type" value="Genomic_DNA"/>
</dbReference>
<comment type="similarity">
    <text evidence="4">Belongs to the GPI family.</text>
</comment>
<evidence type="ECO:0000256" key="2">
    <source>
        <dbReference type="ARBA" id="ARBA00023152"/>
    </source>
</evidence>
<keyword evidence="6" id="KW-1185">Reference proteome</keyword>
<dbReference type="PANTHER" id="PTHR11469">
    <property type="entry name" value="GLUCOSE-6-PHOSPHATE ISOMERASE"/>
    <property type="match status" value="1"/>
</dbReference>
<sequence length="585" mass="65900">MYNQGQKVVVVMWLYPFSEIYWGNFERQVKSRFQRMQQEQVVSRLFAKDYTLWKPSPEEITNRLGWLDSPEQMKKEIKTLKAFAEELQKEGFRVACLLGMGGSSLAPEMFSKVFGKTEGFLDLLVLDSTDPDWITYLENKLPCENTMFIVSTKSGTTAETLAFFRYFFHKLSQLKGKEAGRHFVAITDPGSPLEEIASRRLFRKTFLNNPDIGGRYSALSFFGLVPASLLGIDLGKLLDKAILMREFCSSDNSECNPAVVLATYLGELALLGRDKATFFFDPPSLSSFGDWIEQLIAESTGKEGKGILPVVTEKPLKPEDYGSDRTFIFIEDMESSLFRDFKEDLRRNGHPVLSLKIEDFYDVGGLFFVWEMAVALAGHILQINPFDQPNVESTKAFTRALISDYVKEGKLSQEKPLFEEDGVSVFGNWPGSNCKEVMRNFVKEVNTGGYIAVQAFMAPFENTKRELEEIALLLQKISKVAVTIGFGPRFLHSTGQLHKGDAGKGIFLQFLTENQNDMVIPELDTENCSSAVNRLTFSVLKKAQALGDREALREAGRKVLGIQLERAEDLLTVKEVLHALLAEGR</sequence>
<dbReference type="RefSeq" id="WP_369019345.1">
    <property type="nucleotide sequence ID" value="NZ_CP121689.1"/>
</dbReference>
<dbReference type="Pfam" id="PF00342">
    <property type="entry name" value="PGI"/>
    <property type="match status" value="1"/>
</dbReference>
<name>A0ABZ2YGT8_9BACT</name>
<dbReference type="InterPro" id="IPR046348">
    <property type="entry name" value="SIS_dom_sf"/>
</dbReference>
<comment type="pathway">
    <text evidence="4">Carbohydrate degradation; glycolysis; D-glyceraldehyde 3-phosphate and glycerone phosphate from D-glucose: step 2/4.</text>
</comment>
<dbReference type="Proteomes" id="UP001461341">
    <property type="component" value="Chromosome"/>
</dbReference>
<gene>
    <name evidence="5" type="ORF">QBE54_05550</name>
</gene>
<keyword evidence="1 4" id="KW-0312">Gluconeogenesis</keyword>
<dbReference type="Gene3D" id="3.40.50.10490">
    <property type="entry name" value="Glucose-6-phosphate isomerase like protein, domain 1"/>
    <property type="match status" value="3"/>
</dbReference>
<comment type="catalytic activity">
    <reaction evidence="4">
        <text>alpha-D-glucose 6-phosphate = beta-D-fructose 6-phosphate</text>
        <dbReference type="Rhea" id="RHEA:11816"/>
        <dbReference type="ChEBI" id="CHEBI:57634"/>
        <dbReference type="ChEBI" id="CHEBI:58225"/>
        <dbReference type="EC" id="5.3.1.9"/>
    </reaction>
</comment>
<dbReference type="InterPro" id="IPR001672">
    <property type="entry name" value="G6P_Isomerase"/>
</dbReference>
<reference evidence="5 6" key="1">
    <citation type="submission" date="2023-03" db="EMBL/GenBank/DDBJ databases">
        <title>Novel Species.</title>
        <authorList>
            <person name="Ma S."/>
        </authorList>
    </citation>
    <scope>NUCLEOTIDE SEQUENCE [LARGE SCALE GENOMIC DNA]</scope>
    <source>
        <strain evidence="5 6">B11</strain>
    </source>
</reference>
<proteinExistence type="inferred from homology"/>
<dbReference type="PANTHER" id="PTHR11469:SF1">
    <property type="entry name" value="GLUCOSE-6-PHOSPHATE ISOMERASE"/>
    <property type="match status" value="1"/>
</dbReference>
<dbReference type="PROSITE" id="PS51463">
    <property type="entry name" value="P_GLUCOSE_ISOMERASE_3"/>
    <property type="match status" value="1"/>
</dbReference>
<keyword evidence="2 4" id="KW-0324">Glycolysis</keyword>
<evidence type="ECO:0000313" key="6">
    <source>
        <dbReference type="Proteomes" id="UP001461341"/>
    </source>
</evidence>
<evidence type="ECO:0000256" key="1">
    <source>
        <dbReference type="ARBA" id="ARBA00022432"/>
    </source>
</evidence>
<organism evidence="5 6">
    <name type="scientific">Thermatribacter velox</name>
    <dbReference type="NCBI Taxonomy" id="3039681"/>
    <lineage>
        <taxon>Bacteria</taxon>
        <taxon>Pseudomonadati</taxon>
        <taxon>Atribacterota</taxon>
        <taxon>Atribacteria</taxon>
        <taxon>Atribacterales</taxon>
        <taxon>Thermatribacteraceae</taxon>
        <taxon>Thermatribacter</taxon>
    </lineage>
</organism>
<dbReference type="PRINTS" id="PR00662">
    <property type="entry name" value="G6PISOMERASE"/>
</dbReference>
<evidence type="ECO:0000313" key="5">
    <source>
        <dbReference type="EMBL" id="WZL77179.1"/>
    </source>
</evidence>
<protein>
    <recommendedName>
        <fullName evidence="4">Glucose-6-phosphate isomerase</fullName>
        <ecNumber evidence="4">5.3.1.9</ecNumber>
    </recommendedName>
</protein>
<dbReference type="EC" id="5.3.1.9" evidence="4"/>
<accession>A0ABZ2YGT8</accession>
<evidence type="ECO:0000256" key="3">
    <source>
        <dbReference type="ARBA" id="ARBA00023235"/>
    </source>
</evidence>
<dbReference type="SUPFAM" id="SSF53697">
    <property type="entry name" value="SIS domain"/>
    <property type="match status" value="1"/>
</dbReference>
<keyword evidence="3 4" id="KW-0413">Isomerase</keyword>
<evidence type="ECO:0000256" key="4">
    <source>
        <dbReference type="RuleBase" id="RU000612"/>
    </source>
</evidence>